<evidence type="ECO:0000313" key="3">
    <source>
        <dbReference type="Proteomes" id="UP000253790"/>
    </source>
</evidence>
<gene>
    <name evidence="2" type="ORF">DV701_07795</name>
</gene>
<dbReference type="KEGG" id="orn:DV701_07795"/>
<dbReference type="RefSeq" id="WP_114927806.1">
    <property type="nucleotide sequence ID" value="NZ_CP031229.1"/>
</dbReference>
<dbReference type="AlphaFoldDB" id="A0A345NLY3"/>
<feature type="region of interest" description="Disordered" evidence="1">
    <location>
        <begin position="1"/>
        <end position="28"/>
    </location>
</feature>
<dbReference type="Proteomes" id="UP000253790">
    <property type="component" value="Chromosome"/>
</dbReference>
<dbReference type="InterPro" id="IPR013493">
    <property type="entry name" value="CHP02677"/>
</dbReference>
<organism evidence="2 3">
    <name type="scientific">Ornithinimicrobium avium</name>
    <dbReference type="NCBI Taxonomy" id="2283195"/>
    <lineage>
        <taxon>Bacteria</taxon>
        <taxon>Bacillati</taxon>
        <taxon>Actinomycetota</taxon>
        <taxon>Actinomycetes</taxon>
        <taxon>Micrococcales</taxon>
        <taxon>Ornithinimicrobiaceae</taxon>
        <taxon>Ornithinimicrobium</taxon>
    </lineage>
</organism>
<name>A0A345NLY3_9MICO</name>
<accession>A0A345NLY3</accession>
<proteinExistence type="predicted"/>
<reference evidence="2 3" key="1">
    <citation type="submission" date="2018-07" db="EMBL/GenBank/DDBJ databases">
        <title>Complete genome sequencing of Ornithinimicrobium sp. AMA3305.</title>
        <authorList>
            <person name="Bae J.-W."/>
        </authorList>
    </citation>
    <scope>NUCLEOTIDE SEQUENCE [LARGE SCALE GENOMIC DNA]</scope>
    <source>
        <strain evidence="2 3">AMA3305</strain>
    </source>
</reference>
<evidence type="ECO:0000256" key="1">
    <source>
        <dbReference type="SAM" id="MobiDB-lite"/>
    </source>
</evidence>
<keyword evidence="3" id="KW-1185">Reference proteome</keyword>
<dbReference type="EMBL" id="CP031229">
    <property type="protein sequence ID" value="AXH96041.1"/>
    <property type="molecule type" value="Genomic_DNA"/>
</dbReference>
<protein>
    <submittedName>
        <fullName evidence="2">DUF2397 family protein</fullName>
    </submittedName>
</protein>
<dbReference type="Pfam" id="PF09660">
    <property type="entry name" value="DUF2397"/>
    <property type="match status" value="1"/>
</dbReference>
<evidence type="ECO:0000313" key="2">
    <source>
        <dbReference type="EMBL" id="AXH96041.1"/>
    </source>
</evidence>
<sequence length="176" mass="18775">MGRGLRAVWSTPPRVRRRRPRARPAPTTSWWRAPRAEVPVMLRTQGKRTVSGRSAQREDFAAAKSARLAERAAAERARAAAVAEILAHPGRMERVRVSDAAREVLLDLYADALAVGADGTGPPVTGIPGAAAQLVVHSDPAARTVVASPSGRLTLVGRSLEVRLERPHTSSTEATG</sequence>